<evidence type="ECO:0000313" key="2">
    <source>
        <dbReference type="EMBL" id="MFC4639727.1"/>
    </source>
</evidence>
<reference evidence="3" key="1">
    <citation type="journal article" date="2019" name="Int. J. Syst. Evol. Microbiol.">
        <title>The Global Catalogue of Microorganisms (GCM) 10K type strain sequencing project: providing services to taxonomists for standard genome sequencing and annotation.</title>
        <authorList>
            <consortium name="The Broad Institute Genomics Platform"/>
            <consortium name="The Broad Institute Genome Sequencing Center for Infectious Disease"/>
            <person name="Wu L."/>
            <person name="Ma J."/>
        </authorList>
    </citation>
    <scope>NUCLEOTIDE SEQUENCE [LARGE SCALE GENOMIC DNA]</scope>
    <source>
        <strain evidence="3">CCUG 55995</strain>
    </source>
</reference>
<dbReference type="Gene3D" id="3.40.630.30">
    <property type="match status" value="1"/>
</dbReference>
<dbReference type="EMBL" id="JBHSEI010000010">
    <property type="protein sequence ID" value="MFC4639727.1"/>
    <property type="molecule type" value="Genomic_DNA"/>
</dbReference>
<dbReference type="InterPro" id="IPR016181">
    <property type="entry name" value="Acyl_CoA_acyltransferase"/>
</dbReference>
<dbReference type="InterPro" id="IPR051531">
    <property type="entry name" value="N-acetyltransferase"/>
</dbReference>
<feature type="domain" description="N-acetyltransferase" evidence="1">
    <location>
        <begin position="9"/>
        <end position="169"/>
    </location>
</feature>
<dbReference type="Pfam" id="PF13302">
    <property type="entry name" value="Acetyltransf_3"/>
    <property type="match status" value="1"/>
</dbReference>
<dbReference type="Proteomes" id="UP001595952">
    <property type="component" value="Unassembled WGS sequence"/>
</dbReference>
<keyword evidence="3" id="KW-1185">Reference proteome</keyword>
<protein>
    <submittedName>
        <fullName evidence="2">GNAT family N-acetyltransferase</fullName>
        <ecNumber evidence="2">2.3.-.-</ecNumber>
    </submittedName>
</protein>
<keyword evidence="2" id="KW-0012">Acyltransferase</keyword>
<name>A0ABV9IBL4_9DEIO</name>
<dbReference type="PANTHER" id="PTHR43792">
    <property type="entry name" value="GNAT FAMILY, PUTATIVE (AFU_ORTHOLOGUE AFUA_3G00765)-RELATED-RELATED"/>
    <property type="match status" value="1"/>
</dbReference>
<keyword evidence="2" id="KW-0808">Transferase</keyword>
<gene>
    <name evidence="2" type="ORF">ACFO0D_15425</name>
</gene>
<dbReference type="PANTHER" id="PTHR43792:SF1">
    <property type="entry name" value="N-ACETYLTRANSFERASE DOMAIN-CONTAINING PROTEIN"/>
    <property type="match status" value="1"/>
</dbReference>
<evidence type="ECO:0000259" key="1">
    <source>
        <dbReference type="PROSITE" id="PS51186"/>
    </source>
</evidence>
<dbReference type="InterPro" id="IPR000182">
    <property type="entry name" value="GNAT_dom"/>
</dbReference>
<dbReference type="PROSITE" id="PS51186">
    <property type="entry name" value="GNAT"/>
    <property type="match status" value="1"/>
</dbReference>
<comment type="caution">
    <text evidence="2">The sequence shown here is derived from an EMBL/GenBank/DDBJ whole genome shotgun (WGS) entry which is preliminary data.</text>
</comment>
<sequence>MTTLYTPRLTIRPLTPADLPALVVYRNDPEVARFQGWPLPSTLEQVQGLVSAAAAPLGAPGWVQRAVVDGDVLLGDVALNTQGQQAELGVTLARAAQGQGYAREAIQAVLGHAFGALQLHRVHAAIDPRNEAVARLLTRLGFRHEGIARLAYFHRGEWTDEARYGLLASEWTP</sequence>
<proteinExistence type="predicted"/>
<dbReference type="SUPFAM" id="SSF55729">
    <property type="entry name" value="Acyl-CoA N-acyltransferases (Nat)"/>
    <property type="match status" value="1"/>
</dbReference>
<evidence type="ECO:0000313" key="3">
    <source>
        <dbReference type="Proteomes" id="UP001595952"/>
    </source>
</evidence>
<dbReference type="RefSeq" id="WP_380062707.1">
    <property type="nucleotide sequence ID" value="NZ_JBHSEI010000010.1"/>
</dbReference>
<organism evidence="2 3">
    <name type="scientific">Deinococcus hohokamensis</name>
    <dbReference type="NCBI Taxonomy" id="309883"/>
    <lineage>
        <taxon>Bacteria</taxon>
        <taxon>Thermotogati</taxon>
        <taxon>Deinococcota</taxon>
        <taxon>Deinococci</taxon>
        <taxon>Deinococcales</taxon>
        <taxon>Deinococcaceae</taxon>
        <taxon>Deinococcus</taxon>
    </lineage>
</organism>
<dbReference type="GO" id="GO:0016746">
    <property type="term" value="F:acyltransferase activity"/>
    <property type="evidence" value="ECO:0007669"/>
    <property type="project" value="UniProtKB-KW"/>
</dbReference>
<dbReference type="EC" id="2.3.-.-" evidence="2"/>
<accession>A0ABV9IBL4</accession>